<protein>
    <submittedName>
        <fullName evidence="5">LacI family DNA-binding transcriptional regulator</fullName>
    </submittedName>
</protein>
<evidence type="ECO:0000256" key="2">
    <source>
        <dbReference type="ARBA" id="ARBA00023125"/>
    </source>
</evidence>
<dbReference type="GO" id="GO:0003700">
    <property type="term" value="F:DNA-binding transcription factor activity"/>
    <property type="evidence" value="ECO:0007669"/>
    <property type="project" value="TreeGrafter"/>
</dbReference>
<gene>
    <name evidence="5" type="ORF">GRI41_08565</name>
</gene>
<evidence type="ECO:0000313" key="5">
    <source>
        <dbReference type="EMBL" id="MXO90871.1"/>
    </source>
</evidence>
<dbReference type="GO" id="GO:0000976">
    <property type="term" value="F:transcription cis-regulatory region binding"/>
    <property type="evidence" value="ECO:0007669"/>
    <property type="project" value="TreeGrafter"/>
</dbReference>
<dbReference type="SMART" id="SM00354">
    <property type="entry name" value="HTH_LACI"/>
    <property type="match status" value="1"/>
</dbReference>
<sequence length="328" mass="35749">MAERAGVSQSTVSRALAGSTAITVATRDRVLAAAKELDYMVDTRAARLRKGSTGTLAVVVICRPGEMASDINPFYFSLLGSVCAAASKQDIETIVSFQSKEEEFFGRYEDRGQADGLIVIGTTSNHAAWEHFRALSDDHATAFWGSPYEDLDWIRSDNYEGGILATRRLIDAGCRDIVHIGATGSPQLQFHERYEGFLAAMDEAGLEPHFVEIDGALDRDAQGRKAVSDLLDRKQPFDGIFAVCDSIALGALNELRNRNVDVPSQCSLIGFDGIMAGNHTRPPLSTIEPDFDVAGAMLVQTVLEKQDEANIKRRVPVRLLDRGSARSL</sequence>
<name>A0A844ZRC0_9SPHN</name>
<organism evidence="5 6">
    <name type="scientific">Pontixanthobacter aquaemixtae</name>
    <dbReference type="NCBI Taxonomy" id="1958940"/>
    <lineage>
        <taxon>Bacteria</taxon>
        <taxon>Pseudomonadati</taxon>
        <taxon>Pseudomonadota</taxon>
        <taxon>Alphaproteobacteria</taxon>
        <taxon>Sphingomonadales</taxon>
        <taxon>Erythrobacteraceae</taxon>
        <taxon>Pontixanthobacter</taxon>
    </lineage>
</organism>
<dbReference type="PANTHER" id="PTHR30146">
    <property type="entry name" value="LACI-RELATED TRANSCRIPTIONAL REPRESSOR"/>
    <property type="match status" value="1"/>
</dbReference>
<dbReference type="InterPro" id="IPR010982">
    <property type="entry name" value="Lambda_DNA-bd_dom_sf"/>
</dbReference>
<evidence type="ECO:0000313" key="6">
    <source>
        <dbReference type="Proteomes" id="UP000442714"/>
    </source>
</evidence>
<accession>A0A844ZRC0</accession>
<dbReference type="CDD" id="cd01392">
    <property type="entry name" value="HTH_LacI"/>
    <property type="match status" value="1"/>
</dbReference>
<dbReference type="SUPFAM" id="SSF53822">
    <property type="entry name" value="Periplasmic binding protein-like I"/>
    <property type="match status" value="1"/>
</dbReference>
<evidence type="ECO:0000259" key="4">
    <source>
        <dbReference type="PROSITE" id="PS50932"/>
    </source>
</evidence>
<dbReference type="EMBL" id="WTYX01000001">
    <property type="protein sequence ID" value="MXO90871.1"/>
    <property type="molecule type" value="Genomic_DNA"/>
</dbReference>
<dbReference type="PANTHER" id="PTHR30146:SF120">
    <property type="entry name" value="ALANINE RACEMASE"/>
    <property type="match status" value="1"/>
</dbReference>
<dbReference type="PROSITE" id="PS50932">
    <property type="entry name" value="HTH_LACI_2"/>
    <property type="match status" value="1"/>
</dbReference>
<dbReference type="InterPro" id="IPR028082">
    <property type="entry name" value="Peripla_BP_I"/>
</dbReference>
<evidence type="ECO:0000256" key="1">
    <source>
        <dbReference type="ARBA" id="ARBA00023015"/>
    </source>
</evidence>
<keyword evidence="2 5" id="KW-0238">DNA-binding</keyword>
<dbReference type="Pfam" id="PF13377">
    <property type="entry name" value="Peripla_BP_3"/>
    <property type="match status" value="1"/>
</dbReference>
<dbReference type="Gene3D" id="3.40.50.2300">
    <property type="match status" value="2"/>
</dbReference>
<keyword evidence="6" id="KW-1185">Reference proteome</keyword>
<feature type="domain" description="HTH lacI-type" evidence="4">
    <location>
        <begin position="1"/>
        <end position="50"/>
    </location>
</feature>
<dbReference type="Pfam" id="PF00356">
    <property type="entry name" value="LacI"/>
    <property type="match status" value="1"/>
</dbReference>
<keyword evidence="3" id="KW-0804">Transcription</keyword>
<dbReference type="OrthoDB" id="8433438at2"/>
<evidence type="ECO:0000256" key="3">
    <source>
        <dbReference type="ARBA" id="ARBA00023163"/>
    </source>
</evidence>
<dbReference type="InterPro" id="IPR000843">
    <property type="entry name" value="HTH_LacI"/>
</dbReference>
<dbReference type="InterPro" id="IPR046335">
    <property type="entry name" value="LacI/GalR-like_sensor"/>
</dbReference>
<comment type="caution">
    <text evidence="5">The sequence shown here is derived from an EMBL/GenBank/DDBJ whole genome shotgun (WGS) entry which is preliminary data.</text>
</comment>
<dbReference type="Proteomes" id="UP000442714">
    <property type="component" value="Unassembled WGS sequence"/>
</dbReference>
<dbReference type="SUPFAM" id="SSF47413">
    <property type="entry name" value="lambda repressor-like DNA-binding domains"/>
    <property type="match status" value="1"/>
</dbReference>
<keyword evidence="1" id="KW-0805">Transcription regulation</keyword>
<reference evidence="5 6" key="1">
    <citation type="submission" date="2019-12" db="EMBL/GenBank/DDBJ databases">
        <title>Genomic-based taxomic classification of the family Erythrobacteraceae.</title>
        <authorList>
            <person name="Xu L."/>
        </authorList>
    </citation>
    <scope>NUCLEOTIDE SEQUENCE [LARGE SCALE GENOMIC DNA]</scope>
    <source>
        <strain evidence="5 6">KCTC 52763</strain>
    </source>
</reference>
<dbReference type="Gene3D" id="1.10.260.40">
    <property type="entry name" value="lambda repressor-like DNA-binding domains"/>
    <property type="match status" value="1"/>
</dbReference>
<dbReference type="AlphaFoldDB" id="A0A844ZRC0"/>
<proteinExistence type="predicted"/>